<dbReference type="AlphaFoldDB" id="A0A8H7E0E5"/>
<feature type="region of interest" description="Disordered" evidence="1">
    <location>
        <begin position="1"/>
        <end position="78"/>
    </location>
</feature>
<accession>A0A8H7E0E5</accession>
<dbReference type="OrthoDB" id="4157259at2759"/>
<feature type="compositionally biased region" description="Basic and acidic residues" evidence="1">
    <location>
        <begin position="14"/>
        <end position="24"/>
    </location>
</feature>
<sequence>MLTRLKPNSSNRKRHEDRQAEHHLPSFSTTSLSSSENSCDTPVGSSKQKAKVVDASEPPNTMPSFISARSSPLDEPPRLITFTKAGQGFNWNEELFLPSYMISRYSRSRRKQYDGDLGEDDVEVAEISVTDEEANNMMP</sequence>
<dbReference type="EMBL" id="JAACFV010000096">
    <property type="protein sequence ID" value="KAF7505989.1"/>
    <property type="molecule type" value="Genomic_DNA"/>
</dbReference>
<feature type="compositionally biased region" description="Polar residues" evidence="1">
    <location>
        <begin position="1"/>
        <end position="10"/>
    </location>
</feature>
<evidence type="ECO:0000256" key="1">
    <source>
        <dbReference type="SAM" id="MobiDB-lite"/>
    </source>
</evidence>
<name>A0A8H7E0E5_9EURO</name>
<keyword evidence="3" id="KW-1185">Reference proteome</keyword>
<protein>
    <submittedName>
        <fullName evidence="2">Uncharacterized protein</fullName>
    </submittedName>
</protein>
<evidence type="ECO:0000313" key="2">
    <source>
        <dbReference type="EMBL" id="KAF7505989.1"/>
    </source>
</evidence>
<evidence type="ECO:0000313" key="3">
    <source>
        <dbReference type="Proteomes" id="UP000606974"/>
    </source>
</evidence>
<comment type="caution">
    <text evidence="2">The sequence shown here is derived from an EMBL/GenBank/DDBJ whole genome shotgun (WGS) entry which is preliminary data.</text>
</comment>
<feature type="compositionally biased region" description="Polar residues" evidence="1">
    <location>
        <begin position="58"/>
        <end position="70"/>
    </location>
</feature>
<proteinExistence type="predicted"/>
<organism evidence="2 3">
    <name type="scientific">Endocarpon pusillum</name>
    <dbReference type="NCBI Taxonomy" id="364733"/>
    <lineage>
        <taxon>Eukaryota</taxon>
        <taxon>Fungi</taxon>
        <taxon>Dikarya</taxon>
        <taxon>Ascomycota</taxon>
        <taxon>Pezizomycotina</taxon>
        <taxon>Eurotiomycetes</taxon>
        <taxon>Chaetothyriomycetidae</taxon>
        <taxon>Verrucariales</taxon>
        <taxon>Verrucariaceae</taxon>
        <taxon>Endocarpon</taxon>
    </lineage>
</organism>
<reference evidence="2" key="1">
    <citation type="submission" date="2020-02" db="EMBL/GenBank/DDBJ databases">
        <authorList>
            <person name="Palmer J.M."/>
        </authorList>
    </citation>
    <scope>NUCLEOTIDE SEQUENCE</scope>
    <source>
        <strain evidence="2">EPUS1.4</strain>
        <tissue evidence="2">Thallus</tissue>
    </source>
</reference>
<dbReference type="Proteomes" id="UP000606974">
    <property type="component" value="Unassembled WGS sequence"/>
</dbReference>
<feature type="compositionally biased region" description="Low complexity" evidence="1">
    <location>
        <begin position="26"/>
        <end position="41"/>
    </location>
</feature>
<gene>
    <name evidence="2" type="ORF">GJ744_012336</name>
</gene>